<accession>A0A1Q3CEX9</accession>
<dbReference type="InParanoid" id="A0A1Q3CEX9"/>
<reference evidence="7" key="1">
    <citation type="submission" date="2016-04" db="EMBL/GenBank/DDBJ databases">
        <title>Cephalotus genome sequencing.</title>
        <authorList>
            <person name="Fukushima K."/>
            <person name="Hasebe M."/>
            <person name="Fang X."/>
        </authorList>
    </citation>
    <scope>NUCLEOTIDE SEQUENCE [LARGE SCALE GENOMIC DNA]</scope>
    <source>
        <strain evidence="7">cv. St1</strain>
    </source>
</reference>
<evidence type="ECO:0000256" key="2">
    <source>
        <dbReference type="ARBA" id="ARBA00004496"/>
    </source>
</evidence>
<protein>
    <submittedName>
        <fullName evidence="6">Yae1_N domain-containing protein</fullName>
    </submittedName>
</protein>
<dbReference type="InterPro" id="IPR038881">
    <property type="entry name" value="Yae1-like"/>
</dbReference>
<evidence type="ECO:0000313" key="7">
    <source>
        <dbReference type="Proteomes" id="UP000187406"/>
    </source>
</evidence>
<dbReference type="STRING" id="3775.A0A1Q3CEX9"/>
<feature type="domain" description="Essential protein Yae1 N-terminal" evidence="5">
    <location>
        <begin position="65"/>
        <end position="102"/>
    </location>
</feature>
<keyword evidence="7" id="KW-1185">Reference proteome</keyword>
<dbReference type="Pfam" id="PF09811">
    <property type="entry name" value="Yae1_N"/>
    <property type="match status" value="1"/>
</dbReference>
<dbReference type="AlphaFoldDB" id="A0A1Q3CEX9"/>
<dbReference type="FunCoup" id="A0A1Q3CEX9">
    <property type="interactions" value="39"/>
</dbReference>
<comment type="caution">
    <text evidence="6">The sequence shown here is derived from an EMBL/GenBank/DDBJ whole genome shotgun (WGS) entry which is preliminary data.</text>
</comment>
<sequence>MDGCIAEELYPESLQLSKLELDPNDDGDFQKEDGLLWGGSKEELDNASDLDREWQRRHDQLHTIGYRDGLMAGKEASAQEGYNISFKQSVQHGYNLGLVRGVTSSLDCLQHVLREKIVTQERRNKFHALFETVHFLSTGDALKLYHDDLKASTEMEDSEHAKSSSDIVNLKEQRLDRDRLENYFSELQSLLLESPAINVHTAVNK</sequence>
<evidence type="ECO:0000256" key="1">
    <source>
        <dbReference type="ARBA" id="ARBA00004123"/>
    </source>
</evidence>
<dbReference type="Proteomes" id="UP000187406">
    <property type="component" value="Unassembled WGS sequence"/>
</dbReference>
<gene>
    <name evidence="6" type="ORF">CFOL_v3_22265</name>
</gene>
<comment type="subcellular location">
    <subcellularLocation>
        <location evidence="2">Cytoplasm</location>
    </subcellularLocation>
    <subcellularLocation>
        <location evidence="1">Nucleus</location>
    </subcellularLocation>
</comment>
<keyword evidence="3" id="KW-0963">Cytoplasm</keyword>
<dbReference type="GO" id="GO:0005737">
    <property type="term" value="C:cytoplasm"/>
    <property type="evidence" value="ECO:0007669"/>
    <property type="project" value="UniProtKB-SubCell"/>
</dbReference>
<evidence type="ECO:0000259" key="5">
    <source>
        <dbReference type="Pfam" id="PF09811"/>
    </source>
</evidence>
<dbReference type="GO" id="GO:0005634">
    <property type="term" value="C:nucleus"/>
    <property type="evidence" value="ECO:0007669"/>
    <property type="project" value="UniProtKB-SubCell"/>
</dbReference>
<dbReference type="OrthoDB" id="20086at2759"/>
<name>A0A1Q3CEX9_CEPFO</name>
<dbReference type="InterPro" id="IPR019191">
    <property type="entry name" value="Essential_protein_Yae1_N"/>
</dbReference>
<dbReference type="EMBL" id="BDDD01001867">
    <property type="protein sequence ID" value="GAV78800.1"/>
    <property type="molecule type" value="Genomic_DNA"/>
</dbReference>
<evidence type="ECO:0000256" key="3">
    <source>
        <dbReference type="ARBA" id="ARBA00022490"/>
    </source>
</evidence>
<organism evidence="6 7">
    <name type="scientific">Cephalotus follicularis</name>
    <name type="common">Albany pitcher plant</name>
    <dbReference type="NCBI Taxonomy" id="3775"/>
    <lineage>
        <taxon>Eukaryota</taxon>
        <taxon>Viridiplantae</taxon>
        <taxon>Streptophyta</taxon>
        <taxon>Embryophyta</taxon>
        <taxon>Tracheophyta</taxon>
        <taxon>Spermatophyta</taxon>
        <taxon>Magnoliopsida</taxon>
        <taxon>eudicotyledons</taxon>
        <taxon>Gunneridae</taxon>
        <taxon>Pentapetalae</taxon>
        <taxon>rosids</taxon>
        <taxon>fabids</taxon>
        <taxon>Oxalidales</taxon>
        <taxon>Cephalotaceae</taxon>
        <taxon>Cephalotus</taxon>
    </lineage>
</organism>
<proteinExistence type="predicted"/>
<evidence type="ECO:0000256" key="4">
    <source>
        <dbReference type="ARBA" id="ARBA00023242"/>
    </source>
</evidence>
<dbReference type="PANTHER" id="PTHR18829">
    <property type="entry name" value="PROTEIN YAE1 HOMOLOG"/>
    <property type="match status" value="1"/>
</dbReference>
<keyword evidence="4" id="KW-0539">Nucleus</keyword>
<dbReference type="PANTHER" id="PTHR18829:SF0">
    <property type="entry name" value="PROTEIN YAE1 HOMOLOG"/>
    <property type="match status" value="1"/>
</dbReference>
<evidence type="ECO:0000313" key="6">
    <source>
        <dbReference type="EMBL" id="GAV78800.1"/>
    </source>
</evidence>